<dbReference type="AlphaFoldDB" id="B6IG32"/>
<dbReference type="GeneID" id="68917987"/>
<dbReference type="EMBL" id="HE601337">
    <property type="protein sequence ID" value="CAR98862.1"/>
    <property type="molecule type" value="Genomic_DNA"/>
</dbReference>
<organism evidence="1 2">
    <name type="scientific">Caenorhabditis briggsae</name>
    <dbReference type="NCBI Taxonomy" id="6238"/>
    <lineage>
        <taxon>Eukaryota</taxon>
        <taxon>Metazoa</taxon>
        <taxon>Ecdysozoa</taxon>
        <taxon>Nematoda</taxon>
        <taxon>Chromadorea</taxon>
        <taxon>Rhabditida</taxon>
        <taxon>Rhabditina</taxon>
        <taxon>Rhabditomorpha</taxon>
        <taxon>Rhabditoidea</taxon>
        <taxon>Rhabditidae</taxon>
        <taxon>Peloderinae</taxon>
        <taxon>Caenorhabditis</taxon>
    </lineage>
</organism>
<dbReference type="CTD" id="68917987"/>
<dbReference type="KEGG" id="cbr:CBG_26509"/>
<evidence type="ECO:0000313" key="2">
    <source>
        <dbReference type="Proteomes" id="UP000008549"/>
    </source>
</evidence>
<reference evidence="1 2" key="1">
    <citation type="journal article" date="2003" name="PLoS Biol.">
        <title>The genome sequence of Caenorhabditis briggsae: a platform for comparative genomics.</title>
        <authorList>
            <person name="Stein L.D."/>
            <person name="Bao Z."/>
            <person name="Blasiar D."/>
            <person name="Blumenthal T."/>
            <person name="Brent M.R."/>
            <person name="Chen N."/>
            <person name="Chinwalla A."/>
            <person name="Clarke L."/>
            <person name="Clee C."/>
            <person name="Coghlan A."/>
            <person name="Coulson A."/>
            <person name="D'Eustachio P."/>
            <person name="Fitch D.H."/>
            <person name="Fulton L.A."/>
            <person name="Fulton R.E."/>
            <person name="Griffiths-Jones S."/>
            <person name="Harris T.W."/>
            <person name="Hillier L.W."/>
            <person name="Kamath R."/>
            <person name="Kuwabara P.E."/>
            <person name="Mardis E.R."/>
            <person name="Marra M.A."/>
            <person name="Miner T.L."/>
            <person name="Minx P."/>
            <person name="Mullikin J.C."/>
            <person name="Plumb R.W."/>
            <person name="Rogers J."/>
            <person name="Schein J.E."/>
            <person name="Sohrmann M."/>
            <person name="Spieth J."/>
            <person name="Stajich J.E."/>
            <person name="Wei C."/>
            <person name="Willey D."/>
            <person name="Wilson R.K."/>
            <person name="Durbin R."/>
            <person name="Waterston R.H."/>
        </authorList>
    </citation>
    <scope>NUCLEOTIDE SEQUENCE [LARGE SCALE GENOMIC DNA]</scope>
    <source>
        <strain evidence="1 2">AF16</strain>
    </source>
</reference>
<protein>
    <submittedName>
        <fullName evidence="1">Protein CBG26509</fullName>
    </submittedName>
</protein>
<proteinExistence type="predicted"/>
<dbReference type="RefSeq" id="XP_045098431.1">
    <property type="nucleotide sequence ID" value="XM_045236274.1"/>
</dbReference>
<accession>B6IG32</accession>
<name>B6IG32_CAEBR</name>
<dbReference type="HOGENOM" id="CLU_3413281_0_0_1"/>
<gene>
    <name evidence="1" type="ORF">CBG26509</name>
    <name evidence="1" type="ORF">CBG_26509</name>
</gene>
<dbReference type="InParanoid" id="B6IG32"/>
<reference evidence="1 2" key="2">
    <citation type="journal article" date="2011" name="PLoS Genet.">
        <title>Caenorhabditis briggsae recombinant inbred line genotypes reveal inter-strain incompatibility and the evolution of recombination.</title>
        <authorList>
            <person name="Ross J.A."/>
            <person name="Koboldt D.C."/>
            <person name="Staisch J.E."/>
            <person name="Chamberlin H.M."/>
            <person name="Gupta B.P."/>
            <person name="Miller R.D."/>
            <person name="Baird S.E."/>
            <person name="Haag E.S."/>
        </authorList>
    </citation>
    <scope>NUCLEOTIDE SEQUENCE [LARGE SCALE GENOMIC DNA]</scope>
    <source>
        <strain evidence="1 2">AF16</strain>
    </source>
</reference>
<keyword evidence="2" id="KW-1185">Reference proteome</keyword>
<evidence type="ECO:0000313" key="1">
    <source>
        <dbReference type="EMBL" id="CAR98862.1"/>
    </source>
</evidence>
<dbReference type="Proteomes" id="UP000008549">
    <property type="component" value="Unassembled WGS sequence"/>
</dbReference>
<sequence length="28" mass="3356">MISDFSLFPERSRNLKNLKKFESSLVIR</sequence>